<dbReference type="InterPro" id="IPR036443">
    <property type="entry name" value="Znf_RanBP2_sf"/>
</dbReference>
<dbReference type="SUPFAM" id="SSF90209">
    <property type="entry name" value="Ran binding protein zinc finger-like"/>
    <property type="match status" value="2"/>
</dbReference>
<dbReference type="GO" id="GO:0008270">
    <property type="term" value="F:zinc ion binding"/>
    <property type="evidence" value="ECO:0007669"/>
    <property type="project" value="UniProtKB-KW"/>
</dbReference>
<feature type="region of interest" description="Disordered" evidence="6">
    <location>
        <begin position="910"/>
        <end position="941"/>
    </location>
</feature>
<feature type="region of interest" description="Disordered" evidence="6">
    <location>
        <begin position="1002"/>
        <end position="1177"/>
    </location>
</feature>
<keyword evidence="5" id="KW-0175">Coiled coil</keyword>
<feature type="compositionally biased region" description="Basic and acidic residues" evidence="6">
    <location>
        <begin position="1028"/>
        <end position="1041"/>
    </location>
</feature>
<dbReference type="Pfam" id="PF00641">
    <property type="entry name" value="Zn_ribbon_RanBP"/>
    <property type="match status" value="2"/>
</dbReference>
<keyword evidence="3" id="KW-0862">Zinc</keyword>
<accession>I3NM64</accession>
<gene>
    <name evidence="8" type="ORF">32I6-12D11.1</name>
</gene>
<dbReference type="PROSITE" id="PS50199">
    <property type="entry name" value="ZF_RANBP2_2"/>
    <property type="match status" value="2"/>
</dbReference>
<dbReference type="GO" id="GO:0003729">
    <property type="term" value="F:mRNA binding"/>
    <property type="evidence" value="ECO:0007669"/>
    <property type="project" value="TreeGrafter"/>
</dbReference>
<feature type="domain" description="RanBP2-type" evidence="7">
    <location>
        <begin position="980"/>
        <end position="1009"/>
    </location>
</feature>
<name>I3NM64_AEGTA</name>
<dbReference type="SMART" id="SM00547">
    <property type="entry name" value="ZnF_RBZ"/>
    <property type="match status" value="2"/>
</dbReference>
<dbReference type="Gene3D" id="4.10.1060.10">
    <property type="entry name" value="Zinc finger, RanBP2-type"/>
    <property type="match status" value="2"/>
</dbReference>
<feature type="domain" description="RanBP2-type" evidence="7">
    <location>
        <begin position="947"/>
        <end position="976"/>
    </location>
</feature>
<feature type="coiled-coil region" evidence="5">
    <location>
        <begin position="96"/>
        <end position="123"/>
    </location>
</feature>
<dbReference type="PANTHER" id="PTHR23111:SF40">
    <property type="entry name" value="RNA-BINDING PROTEIN INVOLVED IN HETEROCHROMATIN ASSEMBLY-RELATED"/>
    <property type="match status" value="1"/>
</dbReference>
<sequence length="1177" mass="130234">MKTVSCPIFDGHDYPKWKAMMKKCLTAMNSELWTVTEIGLTDLCKMAEDDIFASHRTRHDPWFEDFKESLRAMTFDLESSSSAPCLWQKVPRKQDLEKLRESYEDLQKERDSLLAQQISAAQEEFIPPCLKCIERESANSSPESSNASIAANSSTFSAITNSSSEDATSITNNAGLKELYMTGMHKSLKGHQALCDVLKKQILNRHPRKEGIAFERKLNADGTYWKPEQYPKSSWVATKGPPVDPSTLSGFTCESSYSSDESFDSNYKLFKNQNGEVFARYVGTNCRNGPPMEKIWVPKRCLESLQVNVIMTPPVKNRNPRSNSSYGRKSSYESKSSYGPRSSRGSNSSYGSKSSYEHHRANTSVSQGKTKGYEYVHYSSNHYVHKSSKNFSAYSYVYPNPSYVKQSGLASMPPFSYGFRRMMNSLPPLQMWVVMGEMMLQMLARGLIISRRFVQIHGEGGAGVIRFKRRGSNEKCSAMTRKQEGESLARKGKRKILPTFSAKEKLPHVHEGRGSSRSPVIPTVSSPFTGRSRGVRVGNLDLVYVVYEVWPCGGKCAGGTGIGVYGSLFSDAASAISSPGLWSGRIGASMASRQRQQLRVLSGKEKHYTIQQLLKQRSKPSPAPPPCSPEQSRTPPSAMASCKLLTTAVSSSIRRFYRLASSPLLPPPASRRLPVPLLSARFCSAAAAATAPLDAAYSAVAVATAAAPAPVDAASSAVAAVSEGHPWPEWADFLEKLRAKGYFVRPPLASGAPVGEEVAADAVGKPDYPFRDQNRVKNACLNFARERFDLLSSLPKKDIQAIVECGCPNIFRKAVSSAKRLREFVQVDEGDACSVCKLRGSCDKAYVIPKAEEAARTVDVVRILLTYAIDPATLSGENSVGGGVQESARKLLSDLTMLCDTTIDPSLPKPVIHTYSKQDSSTKPDKGKQSSRVSAGKGRETAVTEMKKGDWLCPKCAFMNFSRNKMCFKCEGQRPKRQLNPGEWECPSCDFVNFRRNQECKKCSHDRPEDDTQDNKLGYDVWRNTKGAGKDRSFDSVHQGDDDGNEEGLPYKGEERRHVASRRASPARREFTGKSRNHGDEDNALPYEGGDRRVSSRRASPARKGFAKNDDGNEDVEFDVSPYDGERKHGSSRRAAPGRRGFTKDEDDVLPYEGARKHVVSRRATPSQRRFTAARGE</sequence>
<dbReference type="GO" id="GO:0005737">
    <property type="term" value="C:cytoplasm"/>
    <property type="evidence" value="ECO:0007669"/>
    <property type="project" value="TreeGrafter"/>
</dbReference>
<dbReference type="PROSITE" id="PS01358">
    <property type="entry name" value="ZF_RANBP2_1"/>
    <property type="match status" value="2"/>
</dbReference>
<feature type="compositionally biased region" description="Basic and acidic residues" evidence="6">
    <location>
        <begin position="1002"/>
        <end position="1014"/>
    </location>
</feature>
<evidence type="ECO:0000256" key="1">
    <source>
        <dbReference type="ARBA" id="ARBA00022723"/>
    </source>
</evidence>
<evidence type="ECO:0000256" key="5">
    <source>
        <dbReference type="SAM" id="Coils"/>
    </source>
</evidence>
<dbReference type="AlphaFoldDB" id="I3NM64"/>
<dbReference type="PANTHER" id="PTHR23111">
    <property type="entry name" value="ZINC FINGER PROTEIN"/>
    <property type="match status" value="1"/>
</dbReference>
<dbReference type="InterPro" id="IPR001876">
    <property type="entry name" value="Znf_RanBP2"/>
</dbReference>
<evidence type="ECO:0000313" key="8">
    <source>
        <dbReference type="EMBL" id="ADP02226.1"/>
    </source>
</evidence>
<feature type="compositionally biased region" description="Basic and acidic residues" evidence="6">
    <location>
        <begin position="1067"/>
        <end position="1081"/>
    </location>
</feature>
<organism evidence="8">
    <name type="scientific">Aegilops tauschii</name>
    <name type="common">Tausch's goatgrass</name>
    <name type="synonym">Aegilops squarrosa</name>
    <dbReference type="NCBI Taxonomy" id="37682"/>
    <lineage>
        <taxon>Eukaryota</taxon>
        <taxon>Viridiplantae</taxon>
        <taxon>Streptophyta</taxon>
        <taxon>Embryophyta</taxon>
        <taxon>Tracheophyta</taxon>
        <taxon>Spermatophyta</taxon>
        <taxon>Magnoliopsida</taxon>
        <taxon>Liliopsida</taxon>
        <taxon>Poales</taxon>
        <taxon>Poaceae</taxon>
        <taxon>BOP clade</taxon>
        <taxon>Pooideae</taxon>
        <taxon>Triticodae</taxon>
        <taxon>Triticeae</taxon>
        <taxon>Triticinae</taxon>
        <taxon>Aegilops</taxon>
    </lineage>
</organism>
<evidence type="ECO:0000256" key="6">
    <source>
        <dbReference type="SAM" id="MobiDB-lite"/>
    </source>
</evidence>
<evidence type="ECO:0000256" key="2">
    <source>
        <dbReference type="ARBA" id="ARBA00022771"/>
    </source>
</evidence>
<feature type="region of interest" description="Disordered" evidence="6">
    <location>
        <begin position="313"/>
        <end position="367"/>
    </location>
</feature>
<feature type="region of interest" description="Disordered" evidence="6">
    <location>
        <begin position="614"/>
        <end position="637"/>
    </location>
</feature>
<proteinExistence type="predicted"/>
<protein>
    <submittedName>
        <fullName evidence="8">Zf-RanBP domain-containing protein</fullName>
    </submittedName>
</protein>
<keyword evidence="1" id="KW-0479">Metal-binding</keyword>
<reference evidence="8" key="1">
    <citation type="journal article" date="2012" name="Funct. Integr. Genomics">
        <title>New cis-regulatory elements in the Rht-D1b locus region of wheat.</title>
        <authorList>
            <person name="Duan J."/>
            <person name="Wu J."/>
            <person name="Liu Y."/>
            <person name="Xiao J."/>
            <person name="Zhao G."/>
            <person name="Gu Y."/>
            <person name="Jia J."/>
            <person name="Kong X."/>
        </authorList>
    </citation>
    <scope>NUCLEOTIDE SEQUENCE</scope>
</reference>
<evidence type="ECO:0000256" key="4">
    <source>
        <dbReference type="PROSITE-ProRule" id="PRU00322"/>
    </source>
</evidence>
<feature type="compositionally biased region" description="Low complexity" evidence="6">
    <location>
        <begin position="320"/>
        <end position="354"/>
    </location>
</feature>
<keyword evidence="2 4" id="KW-0863">Zinc-finger</keyword>
<evidence type="ECO:0000256" key="3">
    <source>
        <dbReference type="ARBA" id="ARBA00022833"/>
    </source>
</evidence>
<dbReference type="EMBL" id="HQ435335">
    <property type="protein sequence ID" value="ADP02226.1"/>
    <property type="molecule type" value="Genomic_DNA"/>
</dbReference>
<evidence type="ECO:0000259" key="7">
    <source>
        <dbReference type="PROSITE" id="PS50199"/>
    </source>
</evidence>
<dbReference type="ExpressionAtlas" id="I3NM64">
    <property type="expression patterns" value="baseline"/>
</dbReference>